<dbReference type="RefSeq" id="WP_014992572.1">
    <property type="nucleotide sequence ID" value="NC_018691.1"/>
</dbReference>
<dbReference type="InterPro" id="IPR011250">
    <property type="entry name" value="OMP/PagP_B-barrel"/>
</dbReference>
<dbReference type="AlphaFoldDB" id="K0CAK5"/>
<organism evidence="1 2">
    <name type="scientific">Alcanivorax dieselolei (strain DSM 16502 / CGMCC 1.3690 / MCCC 1A00001 / B-5)</name>
    <name type="common">Alloalcanivorax dieselolei</name>
    <dbReference type="NCBI Taxonomy" id="930169"/>
    <lineage>
        <taxon>Bacteria</taxon>
        <taxon>Pseudomonadati</taxon>
        <taxon>Pseudomonadota</taxon>
        <taxon>Gammaproteobacteria</taxon>
        <taxon>Oceanospirillales</taxon>
        <taxon>Alcanivoracaceae</taxon>
        <taxon>Alloalcanivorax</taxon>
    </lineage>
</organism>
<evidence type="ECO:0000313" key="2">
    <source>
        <dbReference type="Proteomes" id="UP000006286"/>
    </source>
</evidence>
<keyword evidence="2" id="KW-1185">Reference proteome</keyword>
<dbReference type="EMBL" id="CP003466">
    <property type="protein sequence ID" value="AFT68491.1"/>
    <property type="molecule type" value="Genomic_DNA"/>
</dbReference>
<dbReference type="Gene3D" id="2.40.160.20">
    <property type="match status" value="1"/>
</dbReference>
<dbReference type="eggNOG" id="COG3637">
    <property type="taxonomic scope" value="Bacteria"/>
</dbReference>
<dbReference type="OrthoDB" id="5567701at2"/>
<evidence type="ECO:0000313" key="1">
    <source>
        <dbReference type="EMBL" id="AFT68491.1"/>
    </source>
</evidence>
<proteinExistence type="predicted"/>
<reference evidence="1 2" key="1">
    <citation type="journal article" date="2012" name="J. Bacteriol.">
        <title>Complete genome sequence of Alcanivorax dieselolei type strain B5.</title>
        <authorList>
            <person name="Lai Q."/>
            <person name="Li W."/>
            <person name="Shao Z."/>
        </authorList>
    </citation>
    <scope>NUCLEOTIDE SEQUENCE [LARGE SCALE GENOMIC DNA]</scope>
    <source>
        <strain evidence="2">DSM 16502 / CGMCC 1.3690 / B-5</strain>
    </source>
</reference>
<accession>K0CAK5</accession>
<gene>
    <name evidence="1" type="ordered locus">B5T_00204</name>
</gene>
<dbReference type="KEGG" id="adi:B5T_00204"/>
<dbReference type="Proteomes" id="UP000006286">
    <property type="component" value="Chromosome"/>
</dbReference>
<dbReference type="SUPFAM" id="SSF56925">
    <property type="entry name" value="OMPA-like"/>
    <property type="match status" value="1"/>
</dbReference>
<dbReference type="STRING" id="930169.B5T_00204"/>
<dbReference type="HOGENOM" id="CLU_1363814_0_0_6"/>
<dbReference type="PATRIC" id="fig|930169.3.peg.200"/>
<name>K0CAK5_ALCDB</name>
<sequence>MKIKWTKNIIKTGGFAGVQGGWMDSNTELTLEEPGVGKVSIDGLDADGFVGGAFIGYGWRGISGFFAVEANLGVSNAKADLRDGDYKGELEAGTTYGAGILMGRDLVGDGAVFLRLGWQETEFELSERYPALGYAWNKEKRHGGPRAGIGVVLPASSTLDWRLEWYKTWYEDLDYSDVPGMEVVLEPTESIFSAGVSFRF</sequence>
<protein>
    <submittedName>
        <fullName evidence="1">Outer membrane protein</fullName>
    </submittedName>
</protein>